<feature type="repeat" description="TPR" evidence="8">
    <location>
        <begin position="128"/>
        <end position="161"/>
    </location>
</feature>
<evidence type="ECO:0000256" key="3">
    <source>
        <dbReference type="ARBA" id="ARBA00011970"/>
    </source>
</evidence>
<keyword evidence="5 11" id="KW-0808">Transferase</keyword>
<dbReference type="CDD" id="cd02440">
    <property type="entry name" value="AdoMet_MTases"/>
    <property type="match status" value="1"/>
</dbReference>
<organism evidence="11 12">
    <name type="scientific">Methylocapsa palsarum</name>
    <dbReference type="NCBI Taxonomy" id="1612308"/>
    <lineage>
        <taxon>Bacteria</taxon>
        <taxon>Pseudomonadati</taxon>
        <taxon>Pseudomonadota</taxon>
        <taxon>Alphaproteobacteria</taxon>
        <taxon>Hyphomicrobiales</taxon>
        <taxon>Beijerinckiaceae</taxon>
        <taxon>Methylocapsa</taxon>
    </lineage>
</organism>
<feature type="compositionally biased region" description="Polar residues" evidence="9">
    <location>
        <begin position="1"/>
        <end position="15"/>
    </location>
</feature>
<dbReference type="STRING" id="1612308.SAMN05444581_106152"/>
<feature type="repeat" description="TPR" evidence="8">
    <location>
        <begin position="263"/>
        <end position="296"/>
    </location>
</feature>
<keyword evidence="7 8" id="KW-0802">TPR repeat</keyword>
<evidence type="ECO:0000313" key="12">
    <source>
        <dbReference type="Proteomes" id="UP000198755"/>
    </source>
</evidence>
<dbReference type="SUPFAM" id="SSF48452">
    <property type="entry name" value="TPR-like"/>
    <property type="match status" value="2"/>
</dbReference>
<dbReference type="PANTHER" id="PTHR44998">
    <property type="match status" value="1"/>
</dbReference>
<dbReference type="Gene3D" id="3.40.50.150">
    <property type="entry name" value="Vaccinia Virus protein VP39"/>
    <property type="match status" value="1"/>
</dbReference>
<dbReference type="PROSITE" id="PS50293">
    <property type="entry name" value="TPR_REGION"/>
    <property type="match status" value="2"/>
</dbReference>
<reference evidence="11" key="1">
    <citation type="submission" date="2016-10" db="EMBL/GenBank/DDBJ databases">
        <authorList>
            <person name="de Groot N.N."/>
        </authorList>
    </citation>
    <scope>NUCLEOTIDE SEQUENCE [LARGE SCALE GENOMIC DNA]</scope>
    <source>
        <strain evidence="11">NE2</strain>
    </source>
</reference>
<evidence type="ECO:0000256" key="8">
    <source>
        <dbReference type="PROSITE-ProRule" id="PRU00339"/>
    </source>
</evidence>
<evidence type="ECO:0000256" key="4">
    <source>
        <dbReference type="ARBA" id="ARBA00022676"/>
    </source>
</evidence>
<dbReference type="Gene3D" id="3.40.50.11380">
    <property type="match status" value="1"/>
</dbReference>
<dbReference type="AlphaFoldDB" id="A0A1I3YU68"/>
<accession>A0A1I3YU68</accession>
<dbReference type="Pfam" id="PF13432">
    <property type="entry name" value="TPR_16"/>
    <property type="match status" value="2"/>
</dbReference>
<dbReference type="InterPro" id="IPR011990">
    <property type="entry name" value="TPR-like_helical_dom_sf"/>
</dbReference>
<evidence type="ECO:0000256" key="5">
    <source>
        <dbReference type="ARBA" id="ARBA00022679"/>
    </source>
</evidence>
<keyword evidence="6" id="KW-0677">Repeat</keyword>
<evidence type="ECO:0000256" key="1">
    <source>
        <dbReference type="ARBA" id="ARBA00004922"/>
    </source>
</evidence>
<feature type="repeat" description="TPR" evidence="8">
    <location>
        <begin position="196"/>
        <end position="229"/>
    </location>
</feature>
<dbReference type="InterPro" id="IPR019734">
    <property type="entry name" value="TPR_rpt"/>
</dbReference>
<dbReference type="SUPFAM" id="SSF53335">
    <property type="entry name" value="S-adenosyl-L-methionine-dependent methyltransferases"/>
    <property type="match status" value="1"/>
</dbReference>
<gene>
    <name evidence="11" type="ORF">SAMN05444581_106152</name>
</gene>
<evidence type="ECO:0000256" key="6">
    <source>
        <dbReference type="ARBA" id="ARBA00022737"/>
    </source>
</evidence>
<feature type="domain" description="O-GlcNAc transferase C-terminal" evidence="10">
    <location>
        <begin position="539"/>
        <end position="726"/>
    </location>
</feature>
<feature type="domain" description="O-GlcNAc transferase C-terminal" evidence="10">
    <location>
        <begin position="310"/>
        <end position="538"/>
    </location>
</feature>
<feature type="repeat" description="TPR" evidence="8">
    <location>
        <begin position="230"/>
        <end position="262"/>
    </location>
</feature>
<dbReference type="Gene3D" id="1.25.40.10">
    <property type="entry name" value="Tetratricopeptide repeat domain"/>
    <property type="match status" value="4"/>
</dbReference>
<dbReference type="InterPro" id="IPR029063">
    <property type="entry name" value="SAM-dependent_MTases_sf"/>
</dbReference>
<evidence type="ECO:0000256" key="2">
    <source>
        <dbReference type="ARBA" id="ARBA00005386"/>
    </source>
</evidence>
<protein>
    <recommendedName>
        <fullName evidence="3">protein O-GlcNAc transferase</fullName>
        <ecNumber evidence="3">2.4.1.255</ecNumber>
    </recommendedName>
</protein>
<dbReference type="Pfam" id="PF13414">
    <property type="entry name" value="TPR_11"/>
    <property type="match status" value="2"/>
</dbReference>
<dbReference type="EC" id="2.4.1.255" evidence="3"/>
<evidence type="ECO:0000259" key="10">
    <source>
        <dbReference type="Pfam" id="PF13844"/>
    </source>
</evidence>
<dbReference type="Gene3D" id="3.40.50.2000">
    <property type="entry name" value="Glycogen Phosphorylase B"/>
    <property type="match status" value="1"/>
</dbReference>
<evidence type="ECO:0000313" key="11">
    <source>
        <dbReference type="EMBL" id="SFK34756.1"/>
    </source>
</evidence>
<keyword evidence="12" id="KW-1185">Reference proteome</keyword>
<sequence length="1021" mass="113759">MTTMALTQRETNTTARPEDPSRAAEIQQDLANALEYYRAGRYGEAHRLYADVLAAQPDHFLCLHHLGLIAHQRGDHESAARLVARAVAAKPDYVEALSNLGAIFRALRRPDDSIAATRRAIDLDPNCAQAYSNLGNAFEDQGLLGDALDAYRRAAALNPRFVEAHANAANVLRKLNRPQEAVAVCEAIISQRPDAPEPYFNLGNVLRELCRPGPAIEAYRRAIALRPDFAEVYVNLGNALQDEEYEEASAAYREAIALRPAMAEAHANLGAALENLGRLGEAIDCFAAAVKLDPEMLPIRVWLQHKRRLVCDWDGIKNEEAELSALIAQNCEGVHPFAVLSMATTAADQLQICRSHAAAVSTRLEHFTPAREVYEGGRKLRIGYLSSDFCRHATALLMAELFERHDKTRFEIIAYSHGPDDFSALGARLRAAFDEFVDVRALSDDAAAARIHADRIDVLIELKGYTKGARTGISARRPAPVQVNFLGFPGTMGATFIDYIIADPFVLPFDQQEFFSEKIAHLPHCYQPNDTQRVISELTPTRAACGLPEHGFVFCSFNNTYKITPDFFDIWMRLLANIPGSVLWLLDANALVKDNLRKEAARRGLDPDRLVFAPKQASPEHLARHRLADLFLDTSPYNAHTTASDALWAGLPLLTYAGETFAGRVAGSLLRAVGLPELVTDSPAAYEAMALRLASAPGLLQTFRHRLLGNLRRTPLFDIEAYTRHLEAALTQMWETWANGGEPRAFAVAPSPGAPARHTEPRRIERIDYPACPLCESRDIPLVLGADCTAHALYQPSLPPVMNWRECGACGHVFTQGYFGPEAAALIFEKIHPNQTVGHDMERQRPVSGRMVERIARHVPRGRWLDVGFGNCSLLFTAEEWGYQPVGLDLRAANVETLNRLGLEAHCVSIEDLDHAGRYDVISMADVLEHLPFPKRGLAAAYRLLRPRGALFLSMPNMENMVWRLLHSNKVNPYWGEIEHYHNFTRRRLYALLDAHGFEPVEYGVSERYRLCMEVIAIRRE</sequence>
<dbReference type="GO" id="GO:0097363">
    <property type="term" value="F:protein O-acetylglucosaminyltransferase activity"/>
    <property type="evidence" value="ECO:0007669"/>
    <property type="project" value="UniProtKB-EC"/>
</dbReference>
<dbReference type="Proteomes" id="UP000198755">
    <property type="component" value="Unassembled WGS sequence"/>
</dbReference>
<dbReference type="PANTHER" id="PTHR44998:SF1">
    <property type="entry name" value="UDP-N-ACETYLGLUCOSAMINE--PEPTIDE N-ACETYLGLUCOSAMINYLTRANSFERASE 110 KDA SUBUNIT"/>
    <property type="match status" value="1"/>
</dbReference>
<evidence type="ECO:0000256" key="9">
    <source>
        <dbReference type="SAM" id="MobiDB-lite"/>
    </source>
</evidence>
<dbReference type="PROSITE" id="PS50005">
    <property type="entry name" value="TPR"/>
    <property type="match status" value="5"/>
</dbReference>
<keyword evidence="4" id="KW-0328">Glycosyltransferase</keyword>
<dbReference type="Pfam" id="PF13489">
    <property type="entry name" value="Methyltransf_23"/>
    <property type="match status" value="1"/>
</dbReference>
<dbReference type="Pfam" id="PF13844">
    <property type="entry name" value="Glyco_transf_41"/>
    <property type="match status" value="2"/>
</dbReference>
<dbReference type="SMART" id="SM00028">
    <property type="entry name" value="TPR"/>
    <property type="match status" value="7"/>
</dbReference>
<comment type="similarity">
    <text evidence="2">Belongs to the glycosyltransferase 41 family. O-GlcNAc transferase subfamily.</text>
</comment>
<feature type="repeat" description="TPR" evidence="8">
    <location>
        <begin position="94"/>
        <end position="127"/>
    </location>
</feature>
<proteinExistence type="inferred from homology"/>
<dbReference type="InterPro" id="IPR029489">
    <property type="entry name" value="OGT/SEC/SPY_C"/>
</dbReference>
<comment type="pathway">
    <text evidence="1">Protein modification; protein glycosylation.</text>
</comment>
<feature type="region of interest" description="Disordered" evidence="9">
    <location>
        <begin position="1"/>
        <end position="23"/>
    </location>
</feature>
<evidence type="ECO:0000256" key="7">
    <source>
        <dbReference type="ARBA" id="ARBA00022803"/>
    </source>
</evidence>
<dbReference type="EMBL" id="FOSN01000006">
    <property type="protein sequence ID" value="SFK34756.1"/>
    <property type="molecule type" value="Genomic_DNA"/>
</dbReference>
<name>A0A1I3YU68_9HYPH</name>